<organism evidence="1 2">
    <name type="scientific">Terrihalobacillus insolitus</name>
    <dbReference type="NCBI Taxonomy" id="2950438"/>
    <lineage>
        <taxon>Bacteria</taxon>
        <taxon>Bacillati</taxon>
        <taxon>Bacillota</taxon>
        <taxon>Bacilli</taxon>
        <taxon>Bacillales</taxon>
        <taxon>Bacillaceae</taxon>
        <taxon>Terrihalobacillus</taxon>
    </lineage>
</organism>
<dbReference type="AlphaFoldDB" id="A0A9X4APT6"/>
<dbReference type="EMBL" id="JAMQKB010000023">
    <property type="protein sequence ID" value="MDC3425875.1"/>
    <property type="molecule type" value="Genomic_DNA"/>
</dbReference>
<dbReference type="Proteomes" id="UP001145050">
    <property type="component" value="Unassembled WGS sequence"/>
</dbReference>
<evidence type="ECO:0000313" key="1">
    <source>
        <dbReference type="EMBL" id="MDC3425875.1"/>
    </source>
</evidence>
<keyword evidence="2" id="KW-1185">Reference proteome</keyword>
<sequence length="84" mass="9553">MNDHHNNVPLQLECTLYFEKNPYAYETIEGLALRLGREPSDLSPIVQHLVSLDIIEALGEGDSAIYHYNQPKIASEVDLSWEQV</sequence>
<name>A0A9X4APT6_9BACI</name>
<evidence type="ECO:0000313" key="2">
    <source>
        <dbReference type="Proteomes" id="UP001145050"/>
    </source>
</evidence>
<proteinExistence type="predicted"/>
<accession>A0A9X4APT6</accession>
<gene>
    <name evidence="1" type="ORF">NC797_15305</name>
</gene>
<comment type="caution">
    <text evidence="1">The sequence shown here is derived from an EMBL/GenBank/DDBJ whole genome shotgun (WGS) entry which is preliminary data.</text>
</comment>
<protein>
    <submittedName>
        <fullName evidence="1">Uncharacterized protein</fullName>
    </submittedName>
</protein>
<dbReference type="RefSeq" id="WP_272437694.1">
    <property type="nucleotide sequence ID" value="NZ_JAMQKB010000023.1"/>
</dbReference>
<reference evidence="1" key="1">
    <citation type="submission" date="2022-06" db="EMBL/GenBank/DDBJ databases">
        <title>Aquibacillus sp. a new bacterium isolated from soil saline samples.</title>
        <authorList>
            <person name="Galisteo C."/>
            <person name="De La Haba R."/>
            <person name="Sanchez-Porro C."/>
            <person name="Ventosa A."/>
        </authorList>
    </citation>
    <scope>NUCLEOTIDE SEQUENCE</scope>
    <source>
        <strain evidence="1">3ASR75-11</strain>
    </source>
</reference>